<accession>A0A6G9AW74</accession>
<gene>
    <name evidence="2" type="ORF">G8759_30230</name>
</gene>
<keyword evidence="1" id="KW-1133">Transmembrane helix</keyword>
<evidence type="ECO:0000313" key="3">
    <source>
        <dbReference type="Proteomes" id="UP000501802"/>
    </source>
</evidence>
<dbReference type="Proteomes" id="UP000501802">
    <property type="component" value="Chromosome"/>
</dbReference>
<keyword evidence="3" id="KW-1185">Reference proteome</keyword>
<feature type="transmembrane region" description="Helical" evidence="1">
    <location>
        <begin position="6"/>
        <end position="37"/>
    </location>
</feature>
<keyword evidence="1" id="KW-0472">Membrane</keyword>
<evidence type="ECO:0000313" key="2">
    <source>
        <dbReference type="EMBL" id="QIP16614.1"/>
    </source>
</evidence>
<keyword evidence="1" id="KW-0812">Transmembrane</keyword>
<dbReference type="EMBL" id="CP050063">
    <property type="protein sequence ID" value="QIP16614.1"/>
    <property type="molecule type" value="Genomic_DNA"/>
</dbReference>
<reference evidence="2 3" key="1">
    <citation type="submission" date="2020-03" db="EMBL/GenBank/DDBJ databases">
        <authorList>
            <person name="Kim M.K."/>
        </authorList>
    </citation>
    <scope>NUCLEOTIDE SEQUENCE [LARGE SCALE GENOMIC DNA]</scope>
    <source>
        <strain evidence="2 3">BT328</strain>
    </source>
</reference>
<dbReference type="RefSeq" id="WP_167216674.1">
    <property type="nucleotide sequence ID" value="NZ_CP050063.1"/>
</dbReference>
<dbReference type="AlphaFoldDB" id="A0A6G9AW74"/>
<protein>
    <submittedName>
        <fullName evidence="2">Uncharacterized protein</fullName>
    </submittedName>
</protein>
<evidence type="ECO:0000256" key="1">
    <source>
        <dbReference type="SAM" id="Phobius"/>
    </source>
</evidence>
<dbReference type="KEGG" id="spib:G8759_30230"/>
<organism evidence="2 3">
    <name type="scientific">Spirosoma aureum</name>
    <dbReference type="NCBI Taxonomy" id="2692134"/>
    <lineage>
        <taxon>Bacteria</taxon>
        <taxon>Pseudomonadati</taxon>
        <taxon>Bacteroidota</taxon>
        <taxon>Cytophagia</taxon>
        <taxon>Cytophagales</taxon>
        <taxon>Cytophagaceae</taxon>
        <taxon>Spirosoma</taxon>
    </lineage>
</organism>
<sequence length="86" mass="9367">MNIWRIAGIALMAGLALFLVTIVLKLVLIASVGFLLIRVVGGRLMGRAFGGLRQGGWQSTEIISIDNPAYRSPMNQRGFSRVIPIN</sequence>
<name>A0A6G9AW74_9BACT</name>
<proteinExistence type="predicted"/>